<dbReference type="AlphaFoldDB" id="N2BFH4"/>
<reference evidence="8 9" key="1">
    <citation type="journal article" date="2014" name="Genome Announc.">
        <title>Draft genome sequences of the altered schaedler flora, a defined bacterial community from gnotobiotic mice.</title>
        <authorList>
            <person name="Wannemuehler M.J."/>
            <person name="Overstreet A.M."/>
            <person name="Ward D.V."/>
            <person name="Phillips G.J."/>
        </authorList>
    </citation>
    <scope>NUCLEOTIDE SEQUENCE [LARGE SCALE GENOMIC DNA]</scope>
    <source>
        <strain evidence="8 9">ASF492</strain>
    </source>
</reference>
<dbReference type="GO" id="GO:0140664">
    <property type="term" value="F:ATP-dependent DNA damage sensor activity"/>
    <property type="evidence" value="ECO:0007669"/>
    <property type="project" value="InterPro"/>
</dbReference>
<organism evidence="8 9">
    <name type="scientific">Eubacterium plexicaudatum ASF492</name>
    <dbReference type="NCBI Taxonomy" id="1235802"/>
    <lineage>
        <taxon>Bacteria</taxon>
        <taxon>Bacillati</taxon>
        <taxon>Bacillota</taxon>
        <taxon>Clostridia</taxon>
        <taxon>Eubacteriales</taxon>
        <taxon>Eubacteriaceae</taxon>
        <taxon>Eubacterium</taxon>
    </lineage>
</organism>
<dbReference type="EMBL" id="AQFT01000014">
    <property type="protein sequence ID" value="EMZ37170.1"/>
    <property type="molecule type" value="Genomic_DNA"/>
</dbReference>
<proteinExistence type="inferred from homology"/>
<dbReference type="Gene3D" id="3.30.230.10">
    <property type="match status" value="1"/>
</dbReference>
<dbReference type="InterPro" id="IPR037198">
    <property type="entry name" value="MutL_C_sf"/>
</dbReference>
<dbReference type="Pfam" id="PF13589">
    <property type="entry name" value="HATPase_c_3"/>
    <property type="match status" value="1"/>
</dbReference>
<dbReference type="SUPFAM" id="SSF118116">
    <property type="entry name" value="DNA mismatch repair protein MutL"/>
    <property type="match status" value="1"/>
</dbReference>
<dbReference type="GO" id="GO:0006298">
    <property type="term" value="P:mismatch repair"/>
    <property type="evidence" value="ECO:0007669"/>
    <property type="project" value="UniProtKB-UniRule"/>
</dbReference>
<evidence type="ECO:0000256" key="5">
    <source>
        <dbReference type="SAM" id="MobiDB-lite"/>
    </source>
</evidence>
<keyword evidence="2 4" id="KW-0227">DNA damage</keyword>
<dbReference type="InterPro" id="IPR020568">
    <property type="entry name" value="Ribosomal_Su5_D2-typ_SF"/>
</dbReference>
<comment type="caution">
    <text evidence="8">The sequence shown here is derived from an EMBL/GenBank/DDBJ whole genome shotgun (WGS) entry which is preliminary data.</text>
</comment>
<comment type="similarity">
    <text evidence="1 4">Belongs to the DNA mismatch repair MutL/HexB family.</text>
</comment>
<dbReference type="InterPro" id="IPR014762">
    <property type="entry name" value="DNA_mismatch_repair_CS"/>
</dbReference>
<keyword evidence="3 4" id="KW-0234">DNA repair</keyword>
<comment type="function">
    <text evidence="4">This protein is involved in the repair of mismatches in DNA. It is required for dam-dependent methyl-directed DNA mismatch repair. May act as a 'molecular matchmaker', a protein that promotes the formation of a stable complex between two or more DNA-binding proteins in an ATP-dependent manner without itself being part of a final effector complex.</text>
</comment>
<dbReference type="PROSITE" id="PS00058">
    <property type="entry name" value="DNA_MISMATCH_REPAIR_1"/>
    <property type="match status" value="1"/>
</dbReference>
<dbReference type="SMART" id="SM01340">
    <property type="entry name" value="DNA_mis_repair"/>
    <property type="match status" value="1"/>
</dbReference>
<dbReference type="PANTHER" id="PTHR10073">
    <property type="entry name" value="DNA MISMATCH REPAIR PROTEIN MLH, PMS, MUTL"/>
    <property type="match status" value="1"/>
</dbReference>
<evidence type="ECO:0000256" key="3">
    <source>
        <dbReference type="ARBA" id="ARBA00023204"/>
    </source>
</evidence>
<dbReference type="CDD" id="cd00782">
    <property type="entry name" value="MutL_Trans"/>
    <property type="match status" value="1"/>
</dbReference>
<protein>
    <recommendedName>
        <fullName evidence="4">DNA mismatch repair protein MutL</fullName>
    </recommendedName>
</protein>
<dbReference type="InterPro" id="IPR013507">
    <property type="entry name" value="DNA_mismatch_S5_2-like"/>
</dbReference>
<evidence type="ECO:0000256" key="2">
    <source>
        <dbReference type="ARBA" id="ARBA00022763"/>
    </source>
</evidence>
<accession>N2BFH4</accession>
<dbReference type="Pfam" id="PF01119">
    <property type="entry name" value="DNA_mis_repair"/>
    <property type="match status" value="1"/>
</dbReference>
<evidence type="ECO:0000256" key="1">
    <source>
        <dbReference type="ARBA" id="ARBA00006082"/>
    </source>
</evidence>
<dbReference type="InterPro" id="IPR020667">
    <property type="entry name" value="DNA_mismatch_repair_MutL"/>
</dbReference>
<dbReference type="HAMAP" id="MF_00149">
    <property type="entry name" value="DNA_mis_repair"/>
    <property type="match status" value="1"/>
</dbReference>
<dbReference type="SMART" id="SM00853">
    <property type="entry name" value="MutL_C"/>
    <property type="match status" value="1"/>
</dbReference>
<feature type="compositionally biased region" description="Basic and acidic residues" evidence="5">
    <location>
        <begin position="341"/>
        <end position="361"/>
    </location>
</feature>
<dbReference type="eggNOG" id="COG0323">
    <property type="taxonomic scope" value="Bacteria"/>
</dbReference>
<dbReference type="Gene3D" id="3.30.565.10">
    <property type="entry name" value="Histidine kinase-like ATPase, C-terminal domain"/>
    <property type="match status" value="1"/>
</dbReference>
<gene>
    <name evidence="4" type="primary">mutL</name>
    <name evidence="8" type="ORF">C823_00513</name>
</gene>
<feature type="region of interest" description="Disordered" evidence="5">
    <location>
        <begin position="334"/>
        <end position="361"/>
    </location>
</feature>
<dbReference type="Gene3D" id="3.30.1370.100">
    <property type="entry name" value="MutL, C-terminal domain, regulatory subdomain"/>
    <property type="match status" value="1"/>
</dbReference>
<dbReference type="HOGENOM" id="CLU_004131_4_1_9"/>
<feature type="region of interest" description="Disordered" evidence="5">
    <location>
        <begin position="373"/>
        <end position="407"/>
    </location>
</feature>
<dbReference type="PATRIC" id="fig|1235802.3.peg.538"/>
<dbReference type="SUPFAM" id="SSF54211">
    <property type="entry name" value="Ribosomal protein S5 domain 2-like"/>
    <property type="match status" value="1"/>
</dbReference>
<dbReference type="OrthoDB" id="9763467at2"/>
<dbReference type="Pfam" id="PF08676">
    <property type="entry name" value="MutL_C"/>
    <property type="match status" value="1"/>
</dbReference>
<dbReference type="InterPro" id="IPR014721">
    <property type="entry name" value="Ribsml_uS5_D2-typ_fold_subgr"/>
</dbReference>
<dbReference type="InterPro" id="IPR038973">
    <property type="entry name" value="MutL/Mlh/Pms-like"/>
</dbReference>
<dbReference type="InterPro" id="IPR042121">
    <property type="entry name" value="MutL_C_regsub"/>
</dbReference>
<feature type="domain" description="MutL C-terminal dimerisation" evidence="6">
    <location>
        <begin position="434"/>
        <end position="576"/>
    </location>
</feature>
<dbReference type="PANTHER" id="PTHR10073:SF12">
    <property type="entry name" value="DNA MISMATCH REPAIR PROTEIN MLH1"/>
    <property type="match status" value="1"/>
</dbReference>
<dbReference type="InterPro" id="IPR002099">
    <property type="entry name" value="MutL/Mlh/PMS"/>
</dbReference>
<name>N2BFH4_9FIRM</name>
<dbReference type="GO" id="GO:0032300">
    <property type="term" value="C:mismatch repair complex"/>
    <property type="evidence" value="ECO:0007669"/>
    <property type="project" value="InterPro"/>
</dbReference>
<feature type="domain" description="DNA mismatch repair protein S5" evidence="7">
    <location>
        <begin position="209"/>
        <end position="327"/>
    </location>
</feature>
<dbReference type="STRING" id="1235802.C823_00513"/>
<dbReference type="InterPro" id="IPR036890">
    <property type="entry name" value="HATPase_C_sf"/>
</dbReference>
<evidence type="ECO:0000259" key="6">
    <source>
        <dbReference type="SMART" id="SM00853"/>
    </source>
</evidence>
<dbReference type="Gene3D" id="3.30.1540.20">
    <property type="entry name" value="MutL, C-terminal domain, dimerisation subdomain"/>
    <property type="match status" value="1"/>
</dbReference>
<dbReference type="SUPFAM" id="SSF55874">
    <property type="entry name" value="ATPase domain of HSP90 chaperone/DNA topoisomerase II/histidine kinase"/>
    <property type="match status" value="1"/>
</dbReference>
<dbReference type="Proteomes" id="UP000012589">
    <property type="component" value="Unassembled WGS sequence"/>
</dbReference>
<keyword evidence="9" id="KW-1185">Reference proteome</keyword>
<dbReference type="GO" id="GO:0030983">
    <property type="term" value="F:mismatched DNA binding"/>
    <property type="evidence" value="ECO:0007669"/>
    <property type="project" value="InterPro"/>
</dbReference>
<evidence type="ECO:0000256" key="4">
    <source>
        <dbReference type="HAMAP-Rule" id="MF_00149"/>
    </source>
</evidence>
<dbReference type="GO" id="GO:0005524">
    <property type="term" value="F:ATP binding"/>
    <property type="evidence" value="ECO:0007669"/>
    <property type="project" value="InterPro"/>
</dbReference>
<evidence type="ECO:0000313" key="8">
    <source>
        <dbReference type="EMBL" id="EMZ37170.1"/>
    </source>
</evidence>
<dbReference type="FunFam" id="3.30.565.10:FF:000003">
    <property type="entry name" value="DNA mismatch repair endonuclease MutL"/>
    <property type="match status" value="1"/>
</dbReference>
<dbReference type="NCBIfam" id="TIGR00585">
    <property type="entry name" value="mutl"/>
    <property type="match status" value="1"/>
</dbReference>
<feature type="compositionally biased region" description="Basic and acidic residues" evidence="5">
    <location>
        <begin position="373"/>
        <end position="400"/>
    </location>
</feature>
<evidence type="ECO:0000259" key="7">
    <source>
        <dbReference type="SMART" id="SM01340"/>
    </source>
</evidence>
<dbReference type="GO" id="GO:0016887">
    <property type="term" value="F:ATP hydrolysis activity"/>
    <property type="evidence" value="ECO:0007669"/>
    <property type="project" value="InterPro"/>
</dbReference>
<dbReference type="CDD" id="cd16926">
    <property type="entry name" value="HATPase_MutL-MLH-PMS-like"/>
    <property type="match status" value="1"/>
</dbReference>
<evidence type="ECO:0000313" key="9">
    <source>
        <dbReference type="Proteomes" id="UP000012589"/>
    </source>
</evidence>
<sequence length="620" mass="70790">MPQIEVLDEKTIDRIAAGEVVERPSSVVKELVENAVDAKATAITIEIKDGGISFIRITDNGQGIPKEEVQKAFLRHATSKLKKIEDLLTISSLGFRGEALSSIAAVAQVEVITKTASELTGTKYRIEGSKEIGQEEIGAPEGTTFLVRNLFYNTPARHKFLKSAQTEASYISTLVERLALSHPDISFQLIVNNQPKLHTNGNTKLKDIIYHIFGRDIAAGVLPVRAQCDLFSIDGYIGKPIIARGNRNFEIYFINGRYIKSTLLTKCIEDAYKPYLMKHQYPFTVLHMQMDSEWMDVNVHPTKMELRFWQSEQIYEQLSEMICSALRQKDMVPEVPLVEQPDAKTAPKPERRGPEPFEKKRLEAIAQSVKKDSPYERKYTQTPERTPEPKTERPAADRSVSEAPRSEYQQLTLAESSVYHADFIREAKRRNYRIIGQLFDTYWLVQVENELFIIDQHAAYEKVLYEEMMRRFAEHTVTSQQISPPMIITMTMQEQELFETYQDAFRKTGFEINAFGGREYAVCAVPANLYNLNRKELFLEMLDGLSQDTGKKTPDYITEKIASMSCKAAVKGRQQLSLQEAEQLLADLLKLENPYHCPHGRPTIIAMSKTEIEKKFRRIV</sequence>
<dbReference type="InterPro" id="IPR042120">
    <property type="entry name" value="MutL_C_dimsub"/>
</dbReference>
<dbReference type="InterPro" id="IPR014790">
    <property type="entry name" value="MutL_C"/>
</dbReference>